<keyword evidence="1" id="KW-0732">Signal</keyword>
<gene>
    <name evidence="4" type="primary">LOC112054193</name>
</gene>
<dbReference type="Gene3D" id="2.40.128.20">
    <property type="match status" value="1"/>
</dbReference>
<dbReference type="AlphaFoldDB" id="A0A6J1NS91"/>
<dbReference type="InterPro" id="IPR012674">
    <property type="entry name" value="Calycin"/>
</dbReference>
<dbReference type="GO" id="GO:0006629">
    <property type="term" value="P:lipid metabolic process"/>
    <property type="evidence" value="ECO:0007669"/>
    <property type="project" value="TreeGrafter"/>
</dbReference>
<feature type="signal peptide" evidence="1">
    <location>
        <begin position="1"/>
        <end position="15"/>
    </location>
</feature>
<organism evidence="3 4">
    <name type="scientific">Bicyclus anynana</name>
    <name type="common">Squinting bush brown butterfly</name>
    <dbReference type="NCBI Taxonomy" id="110368"/>
    <lineage>
        <taxon>Eukaryota</taxon>
        <taxon>Metazoa</taxon>
        <taxon>Ecdysozoa</taxon>
        <taxon>Arthropoda</taxon>
        <taxon>Hexapoda</taxon>
        <taxon>Insecta</taxon>
        <taxon>Pterygota</taxon>
        <taxon>Neoptera</taxon>
        <taxon>Endopterygota</taxon>
        <taxon>Lepidoptera</taxon>
        <taxon>Glossata</taxon>
        <taxon>Ditrysia</taxon>
        <taxon>Papilionoidea</taxon>
        <taxon>Nymphalidae</taxon>
        <taxon>Satyrinae</taxon>
        <taxon>Satyrini</taxon>
        <taxon>Mycalesina</taxon>
        <taxon>Bicyclus</taxon>
    </lineage>
</organism>
<dbReference type="GO" id="GO:0005737">
    <property type="term" value="C:cytoplasm"/>
    <property type="evidence" value="ECO:0007669"/>
    <property type="project" value="TreeGrafter"/>
</dbReference>
<dbReference type="PANTHER" id="PTHR10612">
    <property type="entry name" value="APOLIPOPROTEIN D"/>
    <property type="match status" value="1"/>
</dbReference>
<reference evidence="4" key="1">
    <citation type="submission" date="2025-08" db="UniProtKB">
        <authorList>
            <consortium name="RefSeq"/>
        </authorList>
    </citation>
    <scope>IDENTIFICATION</scope>
</reference>
<proteinExistence type="predicted"/>
<dbReference type="RefSeq" id="XP_023949654.2">
    <property type="nucleotide sequence ID" value="XM_024093886.2"/>
</dbReference>
<protein>
    <submittedName>
        <fullName evidence="4">Bilin-binding protein</fullName>
    </submittedName>
</protein>
<name>A0A6J1NS91_BICAN</name>
<dbReference type="GeneID" id="112054193"/>
<evidence type="ECO:0000256" key="1">
    <source>
        <dbReference type="SAM" id="SignalP"/>
    </source>
</evidence>
<sequence>MYSLIALLFLSTVHAQLEVDGPCDLTRSISNLSGVIYLEELAGTWYQVQRIPNDVESGECSRSVIKYSIEEFNKYDKPSEVTSIYKYDSEVVNHKRVQRNGTFTSDGESDIEIFTFSYDGVSQNYKILGSDGRNYLMLYSCKNSGGRSIISAWKFGRKTTYSEKIISLTRTLSDSANIPDEYWINVSHTEAACKIRNGAAMLQISPFILMIVAVFSIQ</sequence>
<accession>A0A6J1NS91</accession>
<feature type="chain" id="PRO_5047238588" evidence="1">
    <location>
        <begin position="16"/>
        <end position="218"/>
    </location>
</feature>
<evidence type="ECO:0000313" key="3">
    <source>
        <dbReference type="Proteomes" id="UP001652582"/>
    </source>
</evidence>
<dbReference type="InterPro" id="IPR000566">
    <property type="entry name" value="Lipocln_cytosolic_FA-bd_dom"/>
</dbReference>
<dbReference type="SUPFAM" id="SSF50814">
    <property type="entry name" value="Lipocalins"/>
    <property type="match status" value="1"/>
</dbReference>
<dbReference type="Pfam" id="PF00061">
    <property type="entry name" value="Lipocalin"/>
    <property type="match status" value="1"/>
</dbReference>
<dbReference type="KEGG" id="bany:112054193"/>
<evidence type="ECO:0000259" key="2">
    <source>
        <dbReference type="Pfam" id="PF00061"/>
    </source>
</evidence>
<dbReference type="OrthoDB" id="565904at2759"/>
<dbReference type="GO" id="GO:0000302">
    <property type="term" value="P:response to reactive oxygen species"/>
    <property type="evidence" value="ECO:0007669"/>
    <property type="project" value="TreeGrafter"/>
</dbReference>
<feature type="domain" description="Lipocalin/cytosolic fatty-acid binding" evidence="2">
    <location>
        <begin position="43"/>
        <end position="189"/>
    </location>
</feature>
<dbReference type="CDD" id="cd00301">
    <property type="entry name" value="lipocalin_FABP"/>
    <property type="match status" value="1"/>
</dbReference>
<evidence type="ECO:0000313" key="4">
    <source>
        <dbReference type="RefSeq" id="XP_023949654.2"/>
    </source>
</evidence>
<dbReference type="Proteomes" id="UP001652582">
    <property type="component" value="Chromosome 11"/>
</dbReference>
<dbReference type="PANTHER" id="PTHR10612:SF62">
    <property type="entry name" value="LIPOCALIN_CYTOSOLIC FATTY-ACID BINDING DOMAIN-CONTAINING PROTEIN"/>
    <property type="match status" value="1"/>
</dbReference>
<keyword evidence="3" id="KW-1185">Reference proteome</keyword>